<comment type="caution">
    <text evidence="10">The sequence shown here is derived from an EMBL/GenBank/DDBJ whole genome shotgun (WGS) entry which is preliminary data.</text>
</comment>
<feature type="site" description="Important for substrate specificity" evidence="9">
    <location>
        <position position="169"/>
    </location>
</feature>
<reference evidence="10 11" key="1">
    <citation type="submission" date="2018-04" db="EMBL/GenBank/DDBJ databases">
        <title>Thalassorhabdus spongiae gen. nov., sp. nov., isolated from a marine sponge in South-West Iceland.</title>
        <authorList>
            <person name="Knobloch S."/>
            <person name="Daussin A."/>
            <person name="Johannsson R."/>
            <person name="Marteinsson V.T."/>
        </authorList>
    </citation>
    <scope>NUCLEOTIDE SEQUENCE [LARGE SCALE GENOMIC DNA]</scope>
    <source>
        <strain evidence="10 11">Hp12</strain>
    </source>
</reference>
<evidence type="ECO:0000256" key="5">
    <source>
        <dbReference type="ARBA" id="ARBA00050213"/>
    </source>
</evidence>
<dbReference type="EC" id="3.6.1.-" evidence="9"/>
<dbReference type="PANTHER" id="PTHR43213">
    <property type="entry name" value="BIFUNCTIONAL DTTP/UTP PYROPHOSPHATASE/METHYLTRANSFERASE PROTEIN-RELATED"/>
    <property type="match status" value="1"/>
</dbReference>
<comment type="similarity">
    <text evidence="7 9">Belongs to the Maf family. YceF subfamily.</text>
</comment>
<comment type="cofactor">
    <cofactor evidence="9">
        <name>a divalent metal cation</name>
        <dbReference type="ChEBI" id="CHEBI:60240"/>
    </cofactor>
</comment>
<feature type="site" description="Important for substrate specificity" evidence="9">
    <location>
        <position position="27"/>
    </location>
</feature>
<evidence type="ECO:0000256" key="7">
    <source>
        <dbReference type="ARBA" id="ARBA00060749"/>
    </source>
</evidence>
<feature type="active site" description="Proton acceptor" evidence="9">
    <location>
        <position position="84"/>
    </location>
</feature>
<dbReference type="InterPro" id="IPR029001">
    <property type="entry name" value="ITPase-like_fam"/>
</dbReference>
<dbReference type="EMBL" id="QDDL01000004">
    <property type="protein sequence ID" value="PVZ68931.1"/>
    <property type="molecule type" value="Genomic_DNA"/>
</dbReference>
<keyword evidence="3 9" id="KW-0378">Hydrolase</keyword>
<dbReference type="HAMAP" id="MF_00528">
    <property type="entry name" value="Maf"/>
    <property type="match status" value="1"/>
</dbReference>
<dbReference type="InterPro" id="IPR003697">
    <property type="entry name" value="Maf-like"/>
</dbReference>
<dbReference type="Pfam" id="PF02545">
    <property type="entry name" value="Maf"/>
    <property type="match status" value="1"/>
</dbReference>
<name>A0A2V1H008_9GAMM</name>
<evidence type="ECO:0000256" key="8">
    <source>
        <dbReference type="ARBA" id="ARBA00068163"/>
    </source>
</evidence>
<comment type="caution">
    <text evidence="9">Lacks conserved residue(s) required for the propagation of feature annotation.</text>
</comment>
<dbReference type="GO" id="GO:0005737">
    <property type="term" value="C:cytoplasm"/>
    <property type="evidence" value="ECO:0007669"/>
    <property type="project" value="UniProtKB-SubCell"/>
</dbReference>
<dbReference type="SUPFAM" id="SSF52972">
    <property type="entry name" value="ITPase-like"/>
    <property type="match status" value="1"/>
</dbReference>
<evidence type="ECO:0000256" key="1">
    <source>
        <dbReference type="ARBA" id="ARBA00004496"/>
    </source>
</evidence>
<accession>A0A2V1H008</accession>
<evidence type="ECO:0000313" key="11">
    <source>
        <dbReference type="Proteomes" id="UP000244906"/>
    </source>
</evidence>
<evidence type="ECO:0000256" key="9">
    <source>
        <dbReference type="HAMAP-Rule" id="MF_00528"/>
    </source>
</evidence>
<organism evidence="10 11">
    <name type="scientific">Pelagibaculum spongiae</name>
    <dbReference type="NCBI Taxonomy" id="2080658"/>
    <lineage>
        <taxon>Bacteria</taxon>
        <taxon>Pseudomonadati</taxon>
        <taxon>Pseudomonadota</taxon>
        <taxon>Gammaproteobacteria</taxon>
        <taxon>Oceanospirillales</taxon>
        <taxon>Pelagibaculum</taxon>
    </lineage>
</organism>
<dbReference type="CDD" id="cd00555">
    <property type="entry name" value="Maf"/>
    <property type="match status" value="1"/>
</dbReference>
<sequence>MMIFGLSTMTEVKNNRLRLVLASSSAYRKALLEKLVSDFETASPQFDETLTTNESVKAAVGRLAQGKAQSLNNRFANSLIIGSDQLAYCDGQILGKPGNHQNATQQLLSVSGKEVIFYTGLCLLNTQTGQAQVSVETFHVGFRQLDEAEIDRYLKKDQPYDCAGSFKCESAGISLFRYMRGDDPNTLVGLPLIRLCEMLRQEGYALS</sequence>
<evidence type="ECO:0000256" key="4">
    <source>
        <dbReference type="ARBA" id="ARBA00023080"/>
    </source>
</evidence>
<comment type="subcellular location">
    <subcellularLocation>
        <location evidence="1 9">Cytoplasm</location>
    </subcellularLocation>
</comment>
<dbReference type="GO" id="GO:0009117">
    <property type="term" value="P:nucleotide metabolic process"/>
    <property type="evidence" value="ECO:0007669"/>
    <property type="project" value="UniProtKB-KW"/>
</dbReference>
<proteinExistence type="inferred from homology"/>
<keyword evidence="4 9" id="KW-0546">Nucleotide metabolism</keyword>
<feature type="site" description="Important for substrate specificity" evidence="9">
    <location>
        <position position="85"/>
    </location>
</feature>
<dbReference type="NCBIfam" id="TIGR00172">
    <property type="entry name" value="maf"/>
    <property type="match status" value="1"/>
</dbReference>
<dbReference type="FunFam" id="3.90.950.10:FF:000005">
    <property type="entry name" value="7-methyl-GTP pyrophosphatase"/>
    <property type="match status" value="1"/>
</dbReference>
<dbReference type="PANTHER" id="PTHR43213:SF10">
    <property type="entry name" value="7-METHYL-GTP PYROPHOSPHATASE"/>
    <property type="match status" value="1"/>
</dbReference>
<dbReference type="AlphaFoldDB" id="A0A2V1H008"/>
<evidence type="ECO:0000256" key="6">
    <source>
        <dbReference type="ARBA" id="ARBA00053369"/>
    </source>
</evidence>
<evidence type="ECO:0000256" key="3">
    <source>
        <dbReference type="ARBA" id="ARBA00022801"/>
    </source>
</evidence>
<comment type="catalytic activity">
    <reaction evidence="5 9">
        <text>N(7)-methyl-GTP + H2O = N(7)-methyl-GMP + diphosphate + H(+)</text>
        <dbReference type="Rhea" id="RHEA:58744"/>
        <dbReference type="ChEBI" id="CHEBI:15377"/>
        <dbReference type="ChEBI" id="CHEBI:15378"/>
        <dbReference type="ChEBI" id="CHEBI:33019"/>
        <dbReference type="ChEBI" id="CHEBI:58285"/>
        <dbReference type="ChEBI" id="CHEBI:87133"/>
    </reaction>
</comment>
<protein>
    <recommendedName>
        <fullName evidence="8 9">7-methyl-GTP pyrophosphatase</fullName>
        <shortName evidence="9">m(7)GTP pyrophosphatase</shortName>
        <ecNumber evidence="9">3.6.1.-</ecNumber>
    </recommendedName>
</protein>
<gene>
    <name evidence="10" type="ORF">DC094_11820</name>
</gene>
<dbReference type="PIRSF" id="PIRSF006305">
    <property type="entry name" value="Maf"/>
    <property type="match status" value="1"/>
</dbReference>
<keyword evidence="11" id="KW-1185">Reference proteome</keyword>
<dbReference type="Proteomes" id="UP000244906">
    <property type="component" value="Unassembled WGS sequence"/>
</dbReference>
<keyword evidence="2 9" id="KW-0963">Cytoplasm</keyword>
<evidence type="ECO:0000256" key="2">
    <source>
        <dbReference type="ARBA" id="ARBA00022490"/>
    </source>
</evidence>
<dbReference type="Gene3D" id="3.90.950.10">
    <property type="match status" value="1"/>
</dbReference>
<dbReference type="GO" id="GO:0047429">
    <property type="term" value="F:nucleoside triphosphate diphosphatase activity"/>
    <property type="evidence" value="ECO:0007669"/>
    <property type="project" value="InterPro"/>
</dbReference>
<comment type="function">
    <text evidence="6 9">Nucleoside triphosphate pyrophosphatase that hydrolyzes 7-methyl-GTP (m(7)GTP). May have a dual role in cell division arrest and in preventing the incorporation of modified nucleotides into cellular nucleic acids.</text>
</comment>
<evidence type="ECO:0000313" key="10">
    <source>
        <dbReference type="EMBL" id="PVZ68931.1"/>
    </source>
</evidence>